<dbReference type="PANTHER" id="PTHR31541">
    <property type="entry name" value="B3 DOMAIN PLANT PROTEIN-RELATED"/>
    <property type="match status" value="1"/>
</dbReference>
<gene>
    <name evidence="8" type="ORF">HID58_062697</name>
</gene>
<feature type="transmembrane region" description="Helical" evidence="7">
    <location>
        <begin position="434"/>
        <end position="459"/>
    </location>
</feature>
<keyword evidence="3" id="KW-0238">DNA-binding</keyword>
<evidence type="ECO:0000256" key="7">
    <source>
        <dbReference type="SAM" id="Phobius"/>
    </source>
</evidence>
<dbReference type="PANTHER" id="PTHR31541:SF40">
    <property type="entry name" value="TF-B3 DOMAIN-CONTAINING PROTEIN"/>
    <property type="match status" value="1"/>
</dbReference>
<evidence type="ECO:0000256" key="4">
    <source>
        <dbReference type="ARBA" id="ARBA00023163"/>
    </source>
</evidence>
<evidence type="ECO:0000313" key="8">
    <source>
        <dbReference type="EMBL" id="KAH0886601.1"/>
    </source>
</evidence>
<evidence type="ECO:0000256" key="3">
    <source>
        <dbReference type="ARBA" id="ARBA00023125"/>
    </source>
</evidence>
<evidence type="ECO:0000256" key="1">
    <source>
        <dbReference type="ARBA" id="ARBA00004123"/>
    </source>
</evidence>
<dbReference type="Pfam" id="PF03754">
    <property type="entry name" value="At2g31720-like"/>
    <property type="match status" value="1"/>
</dbReference>
<evidence type="ECO:0000313" key="9">
    <source>
        <dbReference type="Proteomes" id="UP000824890"/>
    </source>
</evidence>
<keyword evidence="7" id="KW-1133">Transmembrane helix</keyword>
<dbReference type="Gene3D" id="2.40.330.10">
    <property type="entry name" value="DNA-binding pseudobarrel domain"/>
    <property type="match status" value="1"/>
</dbReference>
<keyword evidence="7" id="KW-0812">Transmembrane</keyword>
<dbReference type="InterPro" id="IPR005508">
    <property type="entry name" value="At2g31720-like"/>
</dbReference>
<evidence type="ECO:0000256" key="5">
    <source>
        <dbReference type="ARBA" id="ARBA00023242"/>
    </source>
</evidence>
<comment type="caution">
    <text evidence="8">The sequence shown here is derived from an EMBL/GenBank/DDBJ whole genome shotgun (WGS) entry which is preliminary data.</text>
</comment>
<evidence type="ECO:0000256" key="2">
    <source>
        <dbReference type="ARBA" id="ARBA00023015"/>
    </source>
</evidence>
<feature type="region of interest" description="Disordered" evidence="6">
    <location>
        <begin position="318"/>
        <end position="367"/>
    </location>
</feature>
<evidence type="ECO:0008006" key="10">
    <source>
        <dbReference type="Google" id="ProtNLM"/>
    </source>
</evidence>
<sequence length="476" mass="53091">MRSNLPHVMILSDHPAGSPDGHSSLPGHVQVINVPKDYDVPSVAECNDLVVTSLSDSLETHNSISNKTYGRAKELAKNESVKSGWTRIEAKSSDTQRHLAIEFRGNLNNISMMRSIGIGNEYLEWRRRILSIPSLSLLLNMEGDTSETPWGKVPRRERSMLKRKARVHDDGQGNVAEETTETTTTPEWVVKLMKKYEGYDANQIMEVKELKATDLDTNQGRLSLPKHVDRIFLSIGELGTLATAPKKGVSSLFIDTNGEEYDLELRDWANGLVLTKGWDNVIKKDVFEIGEKYPLWCFRSRNDKLCFTLVKPDEEVLPNNDAKLSDTEEEEVASKNEAESSSFNHPADGHSSLPGHGQVMNASKDCDVPSGAECSDLAVNEPESESFQDVLPNVDNKDAKLSDTEDQVANKNDTESSFFGKSHLQIKLAMTIHLSLPLVSALFLAKIWIYLIWTVMAIFPPKQKSTAFISFRDDSA</sequence>
<proteinExistence type="predicted"/>
<reference evidence="8 9" key="1">
    <citation type="submission" date="2021-05" db="EMBL/GenBank/DDBJ databases">
        <title>Genome Assembly of Synthetic Allotetraploid Brassica napus Reveals Homoeologous Exchanges between Subgenomes.</title>
        <authorList>
            <person name="Davis J.T."/>
        </authorList>
    </citation>
    <scope>NUCLEOTIDE SEQUENCE [LARGE SCALE GENOMIC DNA]</scope>
    <source>
        <strain evidence="9">cv. Da-Ae</strain>
        <tissue evidence="8">Seedling</tissue>
    </source>
</reference>
<comment type="subcellular location">
    <subcellularLocation>
        <location evidence="1">Nucleus</location>
    </subcellularLocation>
</comment>
<dbReference type="EMBL" id="JAGKQM010000014">
    <property type="protein sequence ID" value="KAH0886601.1"/>
    <property type="molecule type" value="Genomic_DNA"/>
</dbReference>
<organism evidence="8 9">
    <name type="scientific">Brassica napus</name>
    <name type="common">Rape</name>
    <dbReference type="NCBI Taxonomy" id="3708"/>
    <lineage>
        <taxon>Eukaryota</taxon>
        <taxon>Viridiplantae</taxon>
        <taxon>Streptophyta</taxon>
        <taxon>Embryophyta</taxon>
        <taxon>Tracheophyta</taxon>
        <taxon>Spermatophyta</taxon>
        <taxon>Magnoliopsida</taxon>
        <taxon>eudicotyledons</taxon>
        <taxon>Gunneridae</taxon>
        <taxon>Pentapetalae</taxon>
        <taxon>rosids</taxon>
        <taxon>malvids</taxon>
        <taxon>Brassicales</taxon>
        <taxon>Brassicaceae</taxon>
        <taxon>Brassiceae</taxon>
        <taxon>Brassica</taxon>
    </lineage>
</organism>
<keyword evidence="4" id="KW-0804">Transcription</keyword>
<dbReference type="SUPFAM" id="SSF101936">
    <property type="entry name" value="DNA-binding pseudobarrel domain"/>
    <property type="match status" value="1"/>
</dbReference>
<keyword evidence="9" id="KW-1185">Reference proteome</keyword>
<accession>A0ABQ8A273</accession>
<dbReference type="InterPro" id="IPR015300">
    <property type="entry name" value="DNA-bd_pseudobarrel_sf"/>
</dbReference>
<evidence type="ECO:0000256" key="6">
    <source>
        <dbReference type="SAM" id="MobiDB-lite"/>
    </source>
</evidence>
<protein>
    <recommendedName>
        <fullName evidence="10">TF-B3 domain-containing protein</fullName>
    </recommendedName>
</protein>
<name>A0ABQ8A273_BRANA</name>
<dbReference type="Proteomes" id="UP000824890">
    <property type="component" value="Unassembled WGS sequence"/>
</dbReference>
<keyword evidence="2" id="KW-0805">Transcription regulation</keyword>
<keyword evidence="7" id="KW-0472">Membrane</keyword>
<keyword evidence="5" id="KW-0539">Nucleus</keyword>